<accession>A0ABV9SAN4</accession>
<keyword evidence="2" id="KW-1185">Reference proteome</keyword>
<name>A0ABV9SAN4_9PSEU</name>
<dbReference type="Proteomes" id="UP001595859">
    <property type="component" value="Unassembled WGS sequence"/>
</dbReference>
<reference evidence="2" key="1">
    <citation type="journal article" date="2019" name="Int. J. Syst. Evol. Microbiol.">
        <title>The Global Catalogue of Microorganisms (GCM) 10K type strain sequencing project: providing services to taxonomists for standard genome sequencing and annotation.</title>
        <authorList>
            <consortium name="The Broad Institute Genomics Platform"/>
            <consortium name="The Broad Institute Genome Sequencing Center for Infectious Disease"/>
            <person name="Wu L."/>
            <person name="Ma J."/>
        </authorList>
    </citation>
    <scope>NUCLEOTIDE SEQUENCE [LARGE SCALE GENOMIC DNA]</scope>
    <source>
        <strain evidence="2">ZS-22-S1</strain>
    </source>
</reference>
<proteinExistence type="predicted"/>
<dbReference type="EMBL" id="JBHSIS010000024">
    <property type="protein sequence ID" value="MFC4858803.1"/>
    <property type="molecule type" value="Genomic_DNA"/>
</dbReference>
<comment type="caution">
    <text evidence="1">The sequence shown here is derived from an EMBL/GenBank/DDBJ whole genome shotgun (WGS) entry which is preliminary data.</text>
</comment>
<organism evidence="1 2">
    <name type="scientific">Actinophytocola glycyrrhizae</name>
    <dbReference type="NCBI Taxonomy" id="2044873"/>
    <lineage>
        <taxon>Bacteria</taxon>
        <taxon>Bacillati</taxon>
        <taxon>Actinomycetota</taxon>
        <taxon>Actinomycetes</taxon>
        <taxon>Pseudonocardiales</taxon>
        <taxon>Pseudonocardiaceae</taxon>
    </lineage>
</organism>
<gene>
    <name evidence="1" type="ORF">ACFPCV_35360</name>
</gene>
<sequence>MATDLPVPIEFRLPDGWHAASPDEAGLPNVAFVALNAATHGSGFTANITIDGEVRGDGASLAEIADESVTGLRDAAPTVTVAHRADLGVGAAPGLAQDIRITLRDGAVRELVQSQVYLTVPDATDSTRRAVVRAALTVALDQVDTVIDDFREFLASIRLDTDRR</sequence>
<dbReference type="Gene3D" id="3.40.1000.10">
    <property type="entry name" value="Mog1/PsbP, alpha/beta/alpha sandwich"/>
    <property type="match status" value="1"/>
</dbReference>
<protein>
    <recommendedName>
        <fullName evidence="3">Lipoprotein LpqN</fullName>
    </recommendedName>
</protein>
<dbReference type="RefSeq" id="WP_378061477.1">
    <property type="nucleotide sequence ID" value="NZ_JBHSIS010000024.1"/>
</dbReference>
<evidence type="ECO:0008006" key="3">
    <source>
        <dbReference type="Google" id="ProtNLM"/>
    </source>
</evidence>
<evidence type="ECO:0000313" key="2">
    <source>
        <dbReference type="Proteomes" id="UP001595859"/>
    </source>
</evidence>
<evidence type="ECO:0000313" key="1">
    <source>
        <dbReference type="EMBL" id="MFC4858803.1"/>
    </source>
</evidence>